<feature type="compositionally biased region" description="Basic and acidic residues" evidence="1">
    <location>
        <begin position="369"/>
        <end position="386"/>
    </location>
</feature>
<keyword evidence="2" id="KW-1133">Transmembrane helix</keyword>
<protein>
    <submittedName>
        <fullName evidence="3">Uncharacterized protein</fullName>
    </submittedName>
</protein>
<feature type="region of interest" description="Disordered" evidence="1">
    <location>
        <begin position="345"/>
        <end position="386"/>
    </location>
</feature>
<sequence length="386" mass="42136">MSEPRQVVVGVLADEGLPERVIATIADELPDTFTARVSGRARWRVEHEVDQLPLDEDGDIPMRALSEQRRRDRGWDLLVLVTDLPRRAGTEPVVAGVDVEHGVAMISLPALGAVLVGHRTRALLVHVVRQLVSRQLGIDGDHDGQGAAARLRDVPAHARRTSGGPGSSATHLTLTGLRGRLRLLAGMVRDNRPWRLVPHLAGATAAAAGTAAYGVITSSFWKLGDALHPLRLAAITVVTILVMTVWLTAHNHLWDRPRETVDRRKAVLYNISTATTLAIGVACMYVILFVLALLAAVVLIDSGYFAQTLGHPVGAGSYLKLVWLCTSVGIVAGALGSSLEDEEAVRNATYGRRERERQERNRRRREHRRSADGDRATRDPSGDEYR</sequence>
<reference evidence="4" key="1">
    <citation type="journal article" date="2019" name="Int. J. Syst. Evol. Microbiol.">
        <title>The Global Catalogue of Microorganisms (GCM) 10K type strain sequencing project: providing services to taxonomists for standard genome sequencing and annotation.</title>
        <authorList>
            <consortium name="The Broad Institute Genomics Platform"/>
            <consortium name="The Broad Institute Genome Sequencing Center for Infectious Disease"/>
            <person name="Wu L."/>
            <person name="Ma J."/>
        </authorList>
    </citation>
    <scope>NUCLEOTIDE SEQUENCE [LARGE SCALE GENOMIC DNA]</scope>
    <source>
        <strain evidence="4">CGMCC 4.7246</strain>
    </source>
</reference>
<evidence type="ECO:0000256" key="2">
    <source>
        <dbReference type="SAM" id="Phobius"/>
    </source>
</evidence>
<feature type="transmembrane region" description="Helical" evidence="2">
    <location>
        <begin position="267"/>
        <end position="300"/>
    </location>
</feature>
<name>A0ABW1P367_9PSEU</name>
<organism evidence="3 4">
    <name type="scientific">Saccharothrix lopnurensis</name>
    <dbReference type="NCBI Taxonomy" id="1670621"/>
    <lineage>
        <taxon>Bacteria</taxon>
        <taxon>Bacillati</taxon>
        <taxon>Actinomycetota</taxon>
        <taxon>Actinomycetes</taxon>
        <taxon>Pseudonocardiales</taxon>
        <taxon>Pseudonocardiaceae</taxon>
        <taxon>Saccharothrix</taxon>
    </lineage>
</organism>
<keyword evidence="2" id="KW-0472">Membrane</keyword>
<evidence type="ECO:0000313" key="4">
    <source>
        <dbReference type="Proteomes" id="UP001596220"/>
    </source>
</evidence>
<evidence type="ECO:0000256" key="1">
    <source>
        <dbReference type="SAM" id="MobiDB-lite"/>
    </source>
</evidence>
<dbReference type="EMBL" id="JBHSQO010000010">
    <property type="protein sequence ID" value="MFC6090043.1"/>
    <property type="molecule type" value="Genomic_DNA"/>
</dbReference>
<dbReference type="RefSeq" id="WP_380635637.1">
    <property type="nucleotide sequence ID" value="NZ_JBHSQO010000010.1"/>
</dbReference>
<keyword evidence="4" id="KW-1185">Reference proteome</keyword>
<feature type="transmembrane region" description="Helical" evidence="2">
    <location>
        <begin position="196"/>
        <end position="216"/>
    </location>
</feature>
<keyword evidence="2" id="KW-0812">Transmembrane</keyword>
<feature type="transmembrane region" description="Helical" evidence="2">
    <location>
        <begin position="320"/>
        <end position="339"/>
    </location>
</feature>
<feature type="transmembrane region" description="Helical" evidence="2">
    <location>
        <begin position="228"/>
        <end position="247"/>
    </location>
</feature>
<proteinExistence type="predicted"/>
<accession>A0ABW1P367</accession>
<evidence type="ECO:0000313" key="3">
    <source>
        <dbReference type="EMBL" id="MFC6090043.1"/>
    </source>
</evidence>
<dbReference type="Proteomes" id="UP001596220">
    <property type="component" value="Unassembled WGS sequence"/>
</dbReference>
<comment type="caution">
    <text evidence="3">The sequence shown here is derived from an EMBL/GenBank/DDBJ whole genome shotgun (WGS) entry which is preliminary data.</text>
</comment>
<gene>
    <name evidence="3" type="ORF">ACFP3R_12240</name>
</gene>